<dbReference type="RefSeq" id="WP_233089077.1">
    <property type="nucleotide sequence ID" value="NZ_BAABWN010000007.1"/>
</dbReference>
<evidence type="ECO:0000313" key="4">
    <source>
        <dbReference type="EMBL" id="GAA6168685.1"/>
    </source>
</evidence>
<accession>A0ABQ0AAK5</accession>
<dbReference type="Proteomes" id="UP001465153">
    <property type="component" value="Unassembled WGS sequence"/>
</dbReference>
<evidence type="ECO:0000256" key="1">
    <source>
        <dbReference type="ARBA" id="ARBA00006723"/>
    </source>
</evidence>
<sequence length="71" mass="7862">MPLITVKVFEDELDAQQSKDLIEKITSSVTEVTSEKLRDVTWVVIEEVKDGQWGVGGNALSLADVKKLMAE</sequence>
<proteinExistence type="inferred from homology"/>
<comment type="caution">
    <text evidence="4">The sequence shown here is derived from an EMBL/GenBank/DDBJ whole genome shotgun (WGS) entry which is preliminary data.</text>
</comment>
<evidence type="ECO:0000256" key="2">
    <source>
        <dbReference type="ARBA" id="ARBA00023235"/>
    </source>
</evidence>
<gene>
    <name evidence="4" type="ORF">NBRC116591_24960</name>
</gene>
<evidence type="ECO:0000259" key="3">
    <source>
        <dbReference type="Pfam" id="PF01361"/>
    </source>
</evidence>
<dbReference type="PANTHER" id="PTHR35530">
    <property type="entry name" value="TAUTOMERASE-RELATED"/>
    <property type="match status" value="1"/>
</dbReference>
<dbReference type="InterPro" id="IPR004370">
    <property type="entry name" value="4-OT-like_dom"/>
</dbReference>
<organism evidence="4 5">
    <name type="scientific">Sessilibacter corallicola</name>
    <dbReference type="NCBI Taxonomy" id="2904075"/>
    <lineage>
        <taxon>Bacteria</taxon>
        <taxon>Pseudomonadati</taxon>
        <taxon>Pseudomonadota</taxon>
        <taxon>Gammaproteobacteria</taxon>
        <taxon>Cellvibrionales</taxon>
        <taxon>Cellvibrionaceae</taxon>
        <taxon>Sessilibacter</taxon>
    </lineage>
</organism>
<feature type="domain" description="4-oxalocrotonate tautomerase-like" evidence="3">
    <location>
        <begin position="2"/>
        <end position="61"/>
    </location>
</feature>
<keyword evidence="5" id="KW-1185">Reference proteome</keyword>
<protein>
    <submittedName>
        <fullName evidence="4">4-oxalocrotonate tautomerase family protein</fullName>
    </submittedName>
</protein>
<dbReference type="Pfam" id="PF01361">
    <property type="entry name" value="Tautomerase"/>
    <property type="match status" value="1"/>
</dbReference>
<dbReference type="InterPro" id="IPR014347">
    <property type="entry name" value="Tautomerase/MIF_sf"/>
</dbReference>
<reference evidence="4 5" key="1">
    <citation type="submission" date="2024-04" db="EMBL/GenBank/DDBJ databases">
        <title>Draft genome sequence of Sessilibacter corallicola NBRC 116591.</title>
        <authorList>
            <person name="Miyakawa T."/>
            <person name="Kusuya Y."/>
            <person name="Miura T."/>
        </authorList>
    </citation>
    <scope>NUCLEOTIDE SEQUENCE [LARGE SCALE GENOMIC DNA]</scope>
    <source>
        <strain evidence="4 5">KU-00831-HH</strain>
    </source>
</reference>
<evidence type="ECO:0000313" key="5">
    <source>
        <dbReference type="Proteomes" id="UP001465153"/>
    </source>
</evidence>
<name>A0ABQ0AAK5_9GAMM</name>
<dbReference type="PANTHER" id="PTHR35530:SF2">
    <property type="entry name" value="BSL4019 PROTEIN"/>
    <property type="match status" value="1"/>
</dbReference>
<keyword evidence="2" id="KW-0413">Isomerase</keyword>
<dbReference type="SUPFAM" id="SSF55331">
    <property type="entry name" value="Tautomerase/MIF"/>
    <property type="match status" value="1"/>
</dbReference>
<dbReference type="EMBL" id="BAABWN010000007">
    <property type="protein sequence ID" value="GAA6168685.1"/>
    <property type="molecule type" value="Genomic_DNA"/>
</dbReference>
<dbReference type="Gene3D" id="3.30.429.10">
    <property type="entry name" value="Macrophage Migration Inhibitory Factor"/>
    <property type="match status" value="1"/>
</dbReference>
<comment type="similarity">
    <text evidence="1">Belongs to the 4-oxalocrotonate tautomerase family.</text>
</comment>